<feature type="region of interest" description="Disordered" evidence="1">
    <location>
        <begin position="97"/>
        <end position="131"/>
    </location>
</feature>
<dbReference type="EMBL" id="HBHX01059024">
    <property type="protein sequence ID" value="CAE0139140.1"/>
    <property type="molecule type" value="Transcribed_RNA"/>
</dbReference>
<evidence type="ECO:0000256" key="1">
    <source>
        <dbReference type="SAM" id="MobiDB-lite"/>
    </source>
</evidence>
<sequence length="131" mass="14340">MDSFIQTTCNNTRPKGSSSSFMLQRARRSMTQRRWEKALLLNGLECRAALGGCKLRFVSRSEDVWCSNVRRNSIKRAASALANATVKRQRMASLLEARPSDPSANALAGLGKPTAVPLPSQHVLKPLEGSV</sequence>
<protein>
    <submittedName>
        <fullName evidence="2">Uncharacterized protein</fullName>
    </submittedName>
</protein>
<proteinExistence type="predicted"/>
<dbReference type="AlphaFoldDB" id="A0A7S3FC12"/>
<organism evidence="2">
    <name type="scientific">Haptolina ericina</name>
    <dbReference type="NCBI Taxonomy" id="156174"/>
    <lineage>
        <taxon>Eukaryota</taxon>
        <taxon>Haptista</taxon>
        <taxon>Haptophyta</taxon>
        <taxon>Prymnesiophyceae</taxon>
        <taxon>Prymnesiales</taxon>
        <taxon>Prymnesiaceae</taxon>
        <taxon>Haptolina</taxon>
    </lineage>
</organism>
<name>A0A7S3FC12_9EUKA</name>
<evidence type="ECO:0000313" key="2">
    <source>
        <dbReference type="EMBL" id="CAE0139140.1"/>
    </source>
</evidence>
<gene>
    <name evidence="2" type="ORF">HERI1096_LOCUS32605</name>
</gene>
<accession>A0A7S3FC12</accession>
<reference evidence="2" key="1">
    <citation type="submission" date="2021-01" db="EMBL/GenBank/DDBJ databases">
        <authorList>
            <person name="Corre E."/>
            <person name="Pelletier E."/>
            <person name="Niang G."/>
            <person name="Scheremetjew M."/>
            <person name="Finn R."/>
            <person name="Kale V."/>
            <person name="Holt S."/>
            <person name="Cochrane G."/>
            <person name="Meng A."/>
            <person name="Brown T."/>
            <person name="Cohen L."/>
        </authorList>
    </citation>
    <scope>NUCLEOTIDE SEQUENCE</scope>
    <source>
        <strain evidence="2">CCMP281</strain>
    </source>
</reference>